<evidence type="ECO:0000256" key="1">
    <source>
        <dbReference type="SAM" id="Phobius"/>
    </source>
</evidence>
<keyword evidence="1" id="KW-1133">Transmembrane helix</keyword>
<protein>
    <submittedName>
        <fullName evidence="2">Uncharacterized protein</fullName>
    </submittedName>
</protein>
<keyword evidence="3" id="KW-1185">Reference proteome</keyword>
<reference evidence="2 3" key="1">
    <citation type="submission" date="2020-05" db="EMBL/GenBank/DDBJ databases">
        <title>Bremerella alba sp. nov., a novel planctomycete isolated from the surface of the macroalga Fucus spiralis.</title>
        <authorList>
            <person name="Godinho O."/>
            <person name="Botelho R."/>
            <person name="Albuquerque L."/>
            <person name="Wiegand S."/>
            <person name="Da Costa M.S."/>
            <person name="Lobo-Da-Cunha A."/>
            <person name="Jogler C."/>
            <person name="Lage O.M."/>
        </authorList>
    </citation>
    <scope>NUCLEOTIDE SEQUENCE [LARGE SCALE GENOMIC DNA]</scope>
    <source>
        <strain evidence="2 3">FF15</strain>
    </source>
</reference>
<dbReference type="AlphaFoldDB" id="A0A7V8V3V5"/>
<feature type="transmembrane region" description="Helical" evidence="1">
    <location>
        <begin position="51"/>
        <end position="68"/>
    </location>
</feature>
<feature type="transmembrane region" description="Helical" evidence="1">
    <location>
        <begin position="26"/>
        <end position="44"/>
    </location>
</feature>
<proteinExistence type="predicted"/>
<keyword evidence="1" id="KW-0812">Transmembrane</keyword>
<keyword evidence="1" id="KW-0472">Membrane</keyword>
<gene>
    <name evidence="2" type="ORF">HOV93_15630</name>
</gene>
<evidence type="ECO:0000313" key="3">
    <source>
        <dbReference type="Proteomes" id="UP000551616"/>
    </source>
</evidence>
<feature type="transmembrane region" description="Helical" evidence="1">
    <location>
        <begin position="93"/>
        <end position="113"/>
    </location>
</feature>
<organism evidence="2 3">
    <name type="scientific">Bremerella alba</name>
    <dbReference type="NCBI Taxonomy" id="980252"/>
    <lineage>
        <taxon>Bacteria</taxon>
        <taxon>Pseudomonadati</taxon>
        <taxon>Planctomycetota</taxon>
        <taxon>Planctomycetia</taxon>
        <taxon>Pirellulales</taxon>
        <taxon>Pirellulaceae</taxon>
        <taxon>Bremerella</taxon>
    </lineage>
</organism>
<accession>A0A7V8V3V5</accession>
<name>A0A7V8V3V5_9BACT</name>
<comment type="caution">
    <text evidence="2">The sequence shown here is derived from an EMBL/GenBank/DDBJ whole genome shotgun (WGS) entry which is preliminary data.</text>
</comment>
<dbReference type="EMBL" id="JABRWO010000003">
    <property type="protein sequence ID" value="MBA2114405.1"/>
    <property type="molecule type" value="Genomic_DNA"/>
</dbReference>
<dbReference type="Proteomes" id="UP000551616">
    <property type="component" value="Unassembled WGS sequence"/>
</dbReference>
<evidence type="ECO:0000313" key="2">
    <source>
        <dbReference type="EMBL" id="MBA2114405.1"/>
    </source>
</evidence>
<sequence length="117" mass="13086">MTLSFLLKVIFRFTSGGNHVIAWDRGRIAACAVAIVSLVIHLVMSLDFQAVASHALFMLLPLSVIFWPEYSDRMFRLSEEGRVHSTSKPTPEIMLQLVGWILLVVVCGIPLFIRADS</sequence>